<protein>
    <recommendedName>
        <fullName evidence="9">Prepilin leader peptidase/N-methyltransferase</fullName>
        <ecNumber evidence="9">2.1.1.-</ecNumber>
        <ecNumber evidence="9">3.4.23.43</ecNumber>
    </recommendedName>
</protein>
<evidence type="ECO:0000259" key="11">
    <source>
        <dbReference type="Pfam" id="PF01478"/>
    </source>
</evidence>
<organism evidence="13">
    <name type="scientific">Desulfurivibrio alkaliphilus</name>
    <dbReference type="NCBI Taxonomy" id="427923"/>
    <lineage>
        <taxon>Bacteria</taxon>
        <taxon>Pseudomonadati</taxon>
        <taxon>Thermodesulfobacteriota</taxon>
        <taxon>Desulfobulbia</taxon>
        <taxon>Desulfobulbales</taxon>
        <taxon>Desulfobulbaceae</taxon>
        <taxon>Desulfurivibrio</taxon>
    </lineage>
</organism>
<evidence type="ECO:0000256" key="2">
    <source>
        <dbReference type="ARBA" id="ARBA00005801"/>
    </source>
</evidence>
<dbReference type="EC" id="2.1.1.-" evidence="9"/>
<feature type="transmembrane region" description="Helical" evidence="10">
    <location>
        <begin position="136"/>
        <end position="158"/>
    </location>
</feature>
<dbReference type="GO" id="GO:0006465">
    <property type="term" value="P:signal peptide processing"/>
    <property type="evidence" value="ECO:0007669"/>
    <property type="project" value="TreeGrafter"/>
</dbReference>
<feature type="transmembrane region" description="Helical" evidence="10">
    <location>
        <begin position="235"/>
        <end position="253"/>
    </location>
</feature>
<reference evidence="13" key="1">
    <citation type="journal article" date="2020" name="mSystems">
        <title>Genome- and Community-Level Interaction Insights into Carbon Utilization and Element Cycling Functions of Hydrothermarchaeota in Hydrothermal Sediment.</title>
        <authorList>
            <person name="Zhou Z."/>
            <person name="Liu Y."/>
            <person name="Xu W."/>
            <person name="Pan J."/>
            <person name="Luo Z.H."/>
            <person name="Li M."/>
        </authorList>
    </citation>
    <scope>NUCLEOTIDE SEQUENCE [LARGE SCALE GENOMIC DNA]</scope>
    <source>
        <strain evidence="13">SpSt-1224</strain>
    </source>
</reference>
<keyword evidence="5 9" id="KW-0812">Transmembrane</keyword>
<dbReference type="GO" id="GO:0008168">
    <property type="term" value="F:methyltransferase activity"/>
    <property type="evidence" value="ECO:0007669"/>
    <property type="project" value="UniProtKB-KW"/>
</dbReference>
<keyword evidence="3" id="KW-1003">Cell membrane</keyword>
<keyword evidence="9" id="KW-0489">Methyltransferase</keyword>
<dbReference type="InterPro" id="IPR014032">
    <property type="entry name" value="Peptidase_A24A_bac"/>
</dbReference>
<gene>
    <name evidence="13" type="ORF">ENN98_03875</name>
</gene>
<dbReference type="PANTHER" id="PTHR30487:SF0">
    <property type="entry name" value="PREPILIN LEADER PEPTIDASE_N-METHYLTRANSFERASE-RELATED"/>
    <property type="match status" value="1"/>
</dbReference>
<feature type="transmembrane region" description="Helical" evidence="10">
    <location>
        <begin position="6"/>
        <end position="29"/>
    </location>
</feature>
<evidence type="ECO:0000313" key="13">
    <source>
        <dbReference type="EMBL" id="HET97823.1"/>
    </source>
</evidence>
<dbReference type="Gene3D" id="1.20.120.1220">
    <property type="match status" value="1"/>
</dbReference>
<feature type="transmembrane region" description="Helical" evidence="10">
    <location>
        <begin position="84"/>
        <end position="104"/>
    </location>
</feature>
<name>A0A7C2TIJ1_9BACT</name>
<evidence type="ECO:0000256" key="8">
    <source>
        <dbReference type="RuleBase" id="RU003793"/>
    </source>
</evidence>
<feature type="transmembrane region" description="Helical" evidence="10">
    <location>
        <begin position="194"/>
        <end position="223"/>
    </location>
</feature>
<dbReference type="GO" id="GO:0005886">
    <property type="term" value="C:plasma membrane"/>
    <property type="evidence" value="ECO:0007669"/>
    <property type="project" value="UniProtKB-SubCell"/>
</dbReference>
<keyword evidence="9" id="KW-0645">Protease</keyword>
<dbReference type="AlphaFoldDB" id="A0A7C2TIJ1"/>
<comment type="caution">
    <text evidence="13">The sequence shown here is derived from an EMBL/GenBank/DDBJ whole genome shotgun (WGS) entry which is preliminary data.</text>
</comment>
<keyword evidence="4" id="KW-0997">Cell inner membrane</keyword>
<evidence type="ECO:0000256" key="9">
    <source>
        <dbReference type="RuleBase" id="RU003794"/>
    </source>
</evidence>
<keyword evidence="9" id="KW-0511">Multifunctional enzyme</keyword>
<evidence type="ECO:0000256" key="3">
    <source>
        <dbReference type="ARBA" id="ARBA00022475"/>
    </source>
</evidence>
<dbReference type="EMBL" id="DSDS01000090">
    <property type="protein sequence ID" value="HET97823.1"/>
    <property type="molecule type" value="Genomic_DNA"/>
</dbReference>
<accession>A0A7C2TIJ1</accession>
<keyword evidence="9" id="KW-0378">Hydrolase</keyword>
<comment type="subcellular location">
    <subcellularLocation>
        <location evidence="1">Cell inner membrane</location>
        <topology evidence="1">Multi-pass membrane protein</topology>
    </subcellularLocation>
    <subcellularLocation>
        <location evidence="9">Cell membrane</location>
        <topology evidence="9">Multi-pass membrane protein</topology>
    </subcellularLocation>
</comment>
<feature type="domain" description="Prepilin peptidase A24 N-terminal" evidence="12">
    <location>
        <begin position="16"/>
        <end position="104"/>
    </location>
</feature>
<dbReference type="InterPro" id="IPR010627">
    <property type="entry name" value="Prepilin_pept_A24_N"/>
</dbReference>
<feature type="domain" description="Prepilin type IV endopeptidase peptidase" evidence="11">
    <location>
        <begin position="114"/>
        <end position="223"/>
    </location>
</feature>
<evidence type="ECO:0000256" key="7">
    <source>
        <dbReference type="ARBA" id="ARBA00023136"/>
    </source>
</evidence>
<keyword evidence="6 10" id="KW-1133">Transmembrane helix</keyword>
<proteinExistence type="inferred from homology"/>
<dbReference type="Pfam" id="PF01478">
    <property type="entry name" value="Peptidase_A24"/>
    <property type="match status" value="1"/>
</dbReference>
<dbReference type="GO" id="GO:0004190">
    <property type="term" value="F:aspartic-type endopeptidase activity"/>
    <property type="evidence" value="ECO:0007669"/>
    <property type="project" value="UniProtKB-EC"/>
</dbReference>
<dbReference type="InterPro" id="IPR000045">
    <property type="entry name" value="Prepilin_IV_endopep_pep"/>
</dbReference>
<evidence type="ECO:0000256" key="5">
    <source>
        <dbReference type="ARBA" id="ARBA00022692"/>
    </source>
</evidence>
<evidence type="ECO:0000256" key="10">
    <source>
        <dbReference type="SAM" id="Phobius"/>
    </source>
</evidence>
<evidence type="ECO:0000256" key="4">
    <source>
        <dbReference type="ARBA" id="ARBA00022519"/>
    </source>
</evidence>
<comment type="similarity">
    <text evidence="2 8">Belongs to the peptidase A24 family.</text>
</comment>
<dbReference type="PANTHER" id="PTHR30487">
    <property type="entry name" value="TYPE 4 PREPILIN-LIKE PROTEINS LEADER PEPTIDE-PROCESSING ENZYME"/>
    <property type="match status" value="1"/>
</dbReference>
<keyword evidence="9" id="KW-0808">Transferase</keyword>
<evidence type="ECO:0000259" key="12">
    <source>
        <dbReference type="Pfam" id="PF06750"/>
    </source>
</evidence>
<evidence type="ECO:0000256" key="1">
    <source>
        <dbReference type="ARBA" id="ARBA00004429"/>
    </source>
</evidence>
<dbReference type="PRINTS" id="PR00864">
    <property type="entry name" value="PREPILNPTASE"/>
</dbReference>
<dbReference type="Proteomes" id="UP000885986">
    <property type="component" value="Unassembled WGS sequence"/>
</dbReference>
<sequence>MDYPIPYYLSLSSALLLGAVVGSFLNVVIARLPPWMEGAAESIVRPASRCPQCKQGIRWYDNIPLLSFIILGRRCRTCGAPISWRYPLVEAAMALLSAGLLVRFGLSPEYWIYFIFCAALLAIFFIDLDHQLIPDVISLPGIGLGFAVALLPVGIGWLDSSLGILLGGGIFYLVAAGYFLVTQREGMGGGDVKLLAMIGAFLGWQSLPFVILASALLGLVVGIGAMVRQGKGGQSVVPFGPFLVVAAWLWLFFPRQIDWIFQVIFGI</sequence>
<feature type="transmembrane region" description="Helical" evidence="10">
    <location>
        <begin position="164"/>
        <end position="182"/>
    </location>
</feature>
<keyword evidence="7 10" id="KW-0472">Membrane</keyword>
<dbReference type="Pfam" id="PF06750">
    <property type="entry name" value="A24_N_bact"/>
    <property type="match status" value="1"/>
</dbReference>
<dbReference type="GO" id="GO:0032259">
    <property type="term" value="P:methylation"/>
    <property type="evidence" value="ECO:0007669"/>
    <property type="project" value="UniProtKB-KW"/>
</dbReference>
<evidence type="ECO:0000256" key="6">
    <source>
        <dbReference type="ARBA" id="ARBA00022989"/>
    </source>
</evidence>
<comment type="function">
    <text evidence="9">Plays an essential role in type IV pili and type II pseudopili formation by proteolytically removing the leader sequence from substrate proteins and subsequently monomethylating the alpha-amino group of the newly exposed N-terminal phenylalanine.</text>
</comment>
<feature type="transmembrane region" description="Helical" evidence="10">
    <location>
        <begin position="110"/>
        <end position="129"/>
    </location>
</feature>
<dbReference type="InterPro" id="IPR050882">
    <property type="entry name" value="Prepilin_peptidase/N-MTase"/>
</dbReference>
<comment type="catalytic activity">
    <reaction evidence="9">
        <text>Typically cleaves a -Gly-|-Phe- bond to release an N-terminal, basic peptide of 5-8 residues from type IV prepilin, and then N-methylates the new N-terminal amino group, the methyl donor being S-adenosyl-L-methionine.</text>
        <dbReference type="EC" id="3.4.23.43"/>
    </reaction>
</comment>
<dbReference type="EC" id="3.4.23.43" evidence="9"/>